<evidence type="ECO:0000256" key="1">
    <source>
        <dbReference type="ARBA" id="ARBA00004173"/>
    </source>
</evidence>
<dbReference type="InterPro" id="IPR036610">
    <property type="entry name" value="PEBP-like_sf"/>
</dbReference>
<sequence length="988" mass="111048">MASVKPSVRQFSACFRCVRSDASFNGVSRRFLSSSAAARDELQTTPSSTSPPPPPSGAPAKGDAASKETPEYMQKWGKLDPNAVEEKRDERRLVRREGIQPIGSRRRRAVIARSAAANAEQLPFEQLPYQCFQEARKVLLADREEKLNEIKTQISRIKHLEAQDWAATGSQAKKETRLRSMQNHLNELIILADINDPAVKKKFEDGQGDMNKPIYRYLADQKWRKYKRLILQQRIEQFNIVPDLLPSLDPIADVDLAWGRSNIPIGEFVDSAMSENPPRLNVQTFERGQKLVTVVVVDADVPVPEKDSLTYRCHYIASNIPIAPDQTSIPLNMIQQQSRKADKSEVPTEEQKVALSWFPPWANKGAPYHRMAIFVLEQKDAQPLSIIDIRKKEKRDGFILRSFVDRMNLKPIGVTLFRTKWDENMEGVMKRNGLKSEINVEFKRKKIEPLPYKKRTERMRGNGNEASMAPRTVDSDANRFASSGHSPSPETIALALAIVKTTPIGVSSRDYVIQLRARLKRGQPAFTKIEQERYLDLVAYWQHRCDTAEQKCGELEKRVASLERSVHCLGQLSQDAPEDDREDSVALPSTSSKKKGPAAASKRPRRSKAQVAKPPTPEETLEEDLQLFETLGNHGMMVAQHCWTTQVLLRRNDLNTDAICGSVVSTASALSQIFPIIAANHDRLAIRTIHQPSLSHFGKDRSELSCLISACARTWTLIIVALDKLEEDSPGSRHSGMIIFECVKLFSCALDAIRLASRQAAWKKSGSSRSNSAPGSIQESVGARSIAHLLATFIGHLEKDSPIHHCLFEGIAYVLLERVGAQLYHCTFGHERGTTIEERIIPPPEPSDPHEIARKATDDAATRLEVKALVIILERVMGVAPLHSNEQPQFTKKGKSTLARTVSMKNVSTTRVKLSSLAQERLQRTLISCTFGHQDQDDFMDILTKPVNMGRPPAAPKVKDEDVFEWYQAQVWRLVGWEILEKDGEWVH</sequence>
<evidence type="ECO:0000313" key="7">
    <source>
        <dbReference type="EMBL" id="KAK3209710.1"/>
    </source>
</evidence>
<comment type="caution">
    <text evidence="7">The sequence shown here is derived from an EMBL/GenBank/DDBJ whole genome shotgun (WGS) entry which is preliminary data.</text>
</comment>
<reference evidence="7 8" key="1">
    <citation type="submission" date="2021-02" db="EMBL/GenBank/DDBJ databases">
        <title>Genome assembly of Pseudopithomyces chartarum.</title>
        <authorList>
            <person name="Jauregui R."/>
            <person name="Singh J."/>
            <person name="Voisey C."/>
        </authorList>
    </citation>
    <scope>NUCLEOTIDE SEQUENCE [LARGE SCALE GENOMIC DNA]</scope>
    <source>
        <strain evidence="7 8">AGR01</strain>
    </source>
</reference>
<dbReference type="PANTHER" id="PTHR11362:SF82">
    <property type="entry name" value="PHOSPHATIDYLETHANOLAMINE-BINDING PROTEIN 4"/>
    <property type="match status" value="1"/>
</dbReference>
<dbReference type="Gene3D" id="1.20.58.1180">
    <property type="match status" value="1"/>
</dbReference>
<dbReference type="Proteomes" id="UP001280581">
    <property type="component" value="Unassembled WGS sequence"/>
</dbReference>
<dbReference type="EMBL" id="WVTA01000005">
    <property type="protein sequence ID" value="KAK3209710.1"/>
    <property type="molecule type" value="Genomic_DNA"/>
</dbReference>
<name>A0AAN6M0N8_9PLEO</name>
<evidence type="ECO:0000256" key="2">
    <source>
        <dbReference type="ARBA" id="ARBA00023128"/>
    </source>
</evidence>
<dbReference type="FunFam" id="3.90.280.10:FF:000004">
    <property type="entry name" value="Mitochondrial large ribosomal subunit YmL35"/>
    <property type="match status" value="1"/>
</dbReference>
<keyword evidence="2" id="KW-0496">Mitochondrion</keyword>
<dbReference type="InterPro" id="IPR035810">
    <property type="entry name" value="PEBP_euk"/>
</dbReference>
<dbReference type="AlphaFoldDB" id="A0AAN6M0N8"/>
<organism evidence="7 8">
    <name type="scientific">Pseudopithomyces chartarum</name>
    <dbReference type="NCBI Taxonomy" id="1892770"/>
    <lineage>
        <taxon>Eukaryota</taxon>
        <taxon>Fungi</taxon>
        <taxon>Dikarya</taxon>
        <taxon>Ascomycota</taxon>
        <taxon>Pezizomycotina</taxon>
        <taxon>Dothideomycetes</taxon>
        <taxon>Pleosporomycetidae</taxon>
        <taxon>Pleosporales</taxon>
        <taxon>Massarineae</taxon>
        <taxon>Didymosphaeriaceae</taxon>
        <taxon>Pseudopithomyces</taxon>
    </lineage>
</organism>
<comment type="function">
    <text evidence="3">Component of the mitochondrial ribosome (mitoribosome), a dedicated translation machinery responsible for the synthesis of mitochondrial genome-encoded proteins, including at least some of the essential transmembrane subunits of the mitochondrial respiratory chain. The mitoribosomes are attached to the mitochondrial inner membrane and translation products are cotranslationally integrated into the membrane.</text>
</comment>
<dbReference type="InterPro" id="IPR008914">
    <property type="entry name" value="PEBP"/>
</dbReference>
<proteinExistence type="inferred from homology"/>
<feature type="compositionally biased region" description="Basic residues" evidence="6">
    <location>
        <begin position="592"/>
        <end position="608"/>
    </location>
</feature>
<evidence type="ECO:0000256" key="3">
    <source>
        <dbReference type="ARBA" id="ARBA00037226"/>
    </source>
</evidence>
<comment type="subcellular location">
    <subcellularLocation>
        <location evidence="1">Mitochondrion</location>
    </subcellularLocation>
</comment>
<evidence type="ECO:0000256" key="6">
    <source>
        <dbReference type="SAM" id="MobiDB-lite"/>
    </source>
</evidence>
<dbReference type="SUPFAM" id="SSF49777">
    <property type="entry name" value="PEBP-like"/>
    <property type="match status" value="1"/>
</dbReference>
<keyword evidence="8" id="KW-1185">Reference proteome</keyword>
<accession>A0AAN6M0N8</accession>
<dbReference type="PANTHER" id="PTHR11362">
    <property type="entry name" value="PHOSPHATIDYLETHANOLAMINE-BINDING PROTEIN"/>
    <property type="match status" value="1"/>
</dbReference>
<dbReference type="Pfam" id="PF01161">
    <property type="entry name" value="PBP"/>
    <property type="match status" value="1"/>
</dbReference>
<evidence type="ECO:0000256" key="5">
    <source>
        <dbReference type="ARBA" id="ARBA00039444"/>
    </source>
</evidence>
<comment type="similarity">
    <text evidence="4">Belongs to the phosphatidylethanolamine-binding protein family. Mitochondrion-specific ribosomal protein mL38 subfamily.</text>
</comment>
<dbReference type="FunFam" id="1.20.58.1180:FF:000001">
    <property type="entry name" value="Mitochondrial large ribosomal subunit YmL35"/>
    <property type="match status" value="1"/>
</dbReference>
<protein>
    <recommendedName>
        <fullName evidence="5">Large ribosomal subunit protein mL38</fullName>
    </recommendedName>
</protein>
<evidence type="ECO:0000256" key="4">
    <source>
        <dbReference type="ARBA" id="ARBA00038016"/>
    </source>
</evidence>
<dbReference type="Gene3D" id="3.90.280.10">
    <property type="entry name" value="PEBP-like"/>
    <property type="match status" value="1"/>
</dbReference>
<gene>
    <name evidence="7" type="ORF">GRF29_44g452917</name>
</gene>
<feature type="region of interest" description="Disordered" evidence="6">
    <location>
        <begin position="35"/>
        <end position="89"/>
    </location>
</feature>
<dbReference type="GO" id="GO:0005739">
    <property type="term" value="C:mitochondrion"/>
    <property type="evidence" value="ECO:0007669"/>
    <property type="project" value="UniProtKB-SubCell"/>
</dbReference>
<feature type="region of interest" description="Disordered" evidence="6">
    <location>
        <begin position="573"/>
        <end position="621"/>
    </location>
</feature>
<evidence type="ECO:0000313" key="8">
    <source>
        <dbReference type="Proteomes" id="UP001280581"/>
    </source>
</evidence>